<evidence type="ECO:0000256" key="7">
    <source>
        <dbReference type="SAM" id="Phobius"/>
    </source>
</evidence>
<proteinExistence type="inferred from homology"/>
<feature type="transmembrane region" description="Helical" evidence="7">
    <location>
        <begin position="171"/>
        <end position="192"/>
    </location>
</feature>
<keyword evidence="4 7" id="KW-1133">Transmembrane helix</keyword>
<dbReference type="NCBIfam" id="TIGR01473">
    <property type="entry name" value="cyoE_ctaB"/>
    <property type="match status" value="1"/>
</dbReference>
<reference evidence="8" key="1">
    <citation type="submission" date="2018-05" db="EMBL/GenBank/DDBJ databases">
        <authorList>
            <person name="Lanie J.A."/>
            <person name="Ng W.-L."/>
            <person name="Kazmierczak K.M."/>
            <person name="Andrzejewski T.M."/>
            <person name="Davidsen T.M."/>
            <person name="Wayne K.J."/>
            <person name="Tettelin H."/>
            <person name="Glass J.I."/>
            <person name="Rusch D."/>
            <person name="Podicherti R."/>
            <person name="Tsui H.-C.T."/>
            <person name="Winkler M.E."/>
        </authorList>
    </citation>
    <scope>NUCLEOTIDE SEQUENCE</scope>
</reference>
<feature type="transmembrane region" description="Helical" evidence="7">
    <location>
        <begin position="44"/>
        <end position="65"/>
    </location>
</feature>
<keyword evidence="3 7" id="KW-0812">Transmembrane</keyword>
<dbReference type="AlphaFoldDB" id="A0A381R2J8"/>
<evidence type="ECO:0000256" key="4">
    <source>
        <dbReference type="ARBA" id="ARBA00022989"/>
    </source>
</evidence>
<dbReference type="GO" id="GO:0005739">
    <property type="term" value="C:mitochondrion"/>
    <property type="evidence" value="ECO:0007669"/>
    <property type="project" value="TreeGrafter"/>
</dbReference>
<dbReference type="GO" id="GO:0006784">
    <property type="term" value="P:heme A biosynthetic process"/>
    <property type="evidence" value="ECO:0007669"/>
    <property type="project" value="TreeGrafter"/>
</dbReference>
<protein>
    <recommendedName>
        <fullName evidence="9">Heme O synthase</fullName>
    </recommendedName>
</protein>
<dbReference type="CDD" id="cd13957">
    <property type="entry name" value="PT_UbiA_Cox10"/>
    <property type="match status" value="1"/>
</dbReference>
<feature type="transmembrane region" description="Helical" evidence="7">
    <location>
        <begin position="271"/>
        <end position="289"/>
    </location>
</feature>
<sequence length="293" mass="32395">MKRHPEPAATMFQAYIELTKPKITFMILISTALGYYIGGEGVVQAYPFILTLFGTAIVSGGAGTLNHYTERDLDILMERTRSRPIPAGIIGANTALTFGLVQILFGLTILLLAANLITAFLALLTAFLYIFVYTPLKRITWLNTTIGAVPGALPPMGGWAAATGNIDLEAWILFAILFLWQHPHFYAIALMCKDDYMKAGFKMLPVLENDGRRTNRQIVWHAFLLIPISVMPVFAGILGPLYLWGALIFGIIYLTASLPLIRNYSINNAKLLLKVSVLYLPCLLGLILVDYNI</sequence>
<accession>A0A381R2J8</accession>
<dbReference type="NCBIfam" id="NF003349">
    <property type="entry name" value="PRK04375.1-2"/>
    <property type="match status" value="1"/>
</dbReference>
<dbReference type="Gene3D" id="1.10.357.140">
    <property type="entry name" value="UbiA prenyltransferase"/>
    <property type="match status" value="1"/>
</dbReference>
<comment type="subcellular location">
    <subcellularLocation>
        <location evidence="1">Membrane</location>
        <topology evidence="1">Multi-pass membrane protein</topology>
    </subcellularLocation>
</comment>
<gene>
    <name evidence="8" type="ORF">METZ01_LOCUS38766</name>
</gene>
<evidence type="ECO:0000313" key="8">
    <source>
        <dbReference type="EMBL" id="SUZ85912.1"/>
    </source>
</evidence>
<dbReference type="PROSITE" id="PS00943">
    <property type="entry name" value="UBIA"/>
    <property type="match status" value="1"/>
</dbReference>
<name>A0A381R2J8_9ZZZZ</name>
<evidence type="ECO:0000256" key="5">
    <source>
        <dbReference type="ARBA" id="ARBA00023133"/>
    </source>
</evidence>
<feature type="transmembrane region" description="Helical" evidence="7">
    <location>
        <begin position="21"/>
        <end position="38"/>
    </location>
</feature>
<keyword evidence="5" id="KW-0350">Heme biosynthesis</keyword>
<keyword evidence="2" id="KW-0808">Transferase</keyword>
<feature type="transmembrane region" description="Helical" evidence="7">
    <location>
        <begin position="139"/>
        <end position="159"/>
    </location>
</feature>
<dbReference type="HAMAP" id="MF_00154">
    <property type="entry name" value="CyoE_CtaB"/>
    <property type="match status" value="1"/>
</dbReference>
<dbReference type="PANTHER" id="PTHR43448:SF2">
    <property type="entry name" value="PROTOHEME IX FARNESYLTRANSFERASE, MITOCHONDRIAL"/>
    <property type="match status" value="1"/>
</dbReference>
<keyword evidence="6 7" id="KW-0472">Membrane</keyword>
<dbReference type="EMBL" id="UINC01001657">
    <property type="protein sequence ID" value="SUZ85912.1"/>
    <property type="molecule type" value="Genomic_DNA"/>
</dbReference>
<dbReference type="InterPro" id="IPR044878">
    <property type="entry name" value="UbiA_sf"/>
</dbReference>
<evidence type="ECO:0000256" key="3">
    <source>
        <dbReference type="ARBA" id="ARBA00022692"/>
    </source>
</evidence>
<dbReference type="GO" id="GO:0016020">
    <property type="term" value="C:membrane"/>
    <property type="evidence" value="ECO:0007669"/>
    <property type="project" value="UniProtKB-SubCell"/>
</dbReference>
<dbReference type="GO" id="GO:0008495">
    <property type="term" value="F:protoheme IX farnesyltransferase activity"/>
    <property type="evidence" value="ECO:0007669"/>
    <property type="project" value="InterPro"/>
</dbReference>
<dbReference type="InterPro" id="IPR000537">
    <property type="entry name" value="UbiA_prenyltransferase"/>
</dbReference>
<dbReference type="PANTHER" id="PTHR43448">
    <property type="entry name" value="PROTOHEME IX FARNESYLTRANSFERASE, MITOCHONDRIAL"/>
    <property type="match status" value="1"/>
</dbReference>
<dbReference type="InterPro" id="IPR030470">
    <property type="entry name" value="UbiA_prenylTrfase_CS"/>
</dbReference>
<evidence type="ECO:0000256" key="2">
    <source>
        <dbReference type="ARBA" id="ARBA00022679"/>
    </source>
</evidence>
<feature type="transmembrane region" description="Helical" evidence="7">
    <location>
        <begin position="241"/>
        <end position="259"/>
    </location>
</feature>
<dbReference type="InterPro" id="IPR006369">
    <property type="entry name" value="Protohaem_IX_farnesylTrfase"/>
</dbReference>
<feature type="transmembrane region" description="Helical" evidence="7">
    <location>
        <begin position="111"/>
        <end position="132"/>
    </location>
</feature>
<evidence type="ECO:0008006" key="9">
    <source>
        <dbReference type="Google" id="ProtNLM"/>
    </source>
</evidence>
<dbReference type="Pfam" id="PF01040">
    <property type="entry name" value="UbiA"/>
    <property type="match status" value="1"/>
</dbReference>
<organism evidence="8">
    <name type="scientific">marine metagenome</name>
    <dbReference type="NCBI Taxonomy" id="408172"/>
    <lineage>
        <taxon>unclassified sequences</taxon>
        <taxon>metagenomes</taxon>
        <taxon>ecological metagenomes</taxon>
    </lineage>
</organism>
<feature type="transmembrane region" description="Helical" evidence="7">
    <location>
        <begin position="85"/>
        <end position="105"/>
    </location>
</feature>
<evidence type="ECO:0000256" key="6">
    <source>
        <dbReference type="ARBA" id="ARBA00023136"/>
    </source>
</evidence>
<feature type="transmembrane region" description="Helical" evidence="7">
    <location>
        <begin position="218"/>
        <end position="235"/>
    </location>
</feature>
<evidence type="ECO:0000256" key="1">
    <source>
        <dbReference type="ARBA" id="ARBA00004141"/>
    </source>
</evidence>